<evidence type="ECO:0000256" key="5">
    <source>
        <dbReference type="ARBA" id="ARBA00022989"/>
    </source>
</evidence>
<dbReference type="SUPFAM" id="SSF161098">
    <property type="entry name" value="MetI-like"/>
    <property type="match status" value="1"/>
</dbReference>
<evidence type="ECO:0000313" key="10">
    <source>
        <dbReference type="Proteomes" id="UP001589776"/>
    </source>
</evidence>
<comment type="caution">
    <text evidence="9">The sequence shown here is derived from an EMBL/GenBank/DDBJ whole genome shotgun (WGS) entry which is preliminary data.</text>
</comment>
<dbReference type="CDD" id="cd06261">
    <property type="entry name" value="TM_PBP2"/>
    <property type="match status" value="1"/>
</dbReference>
<reference evidence="9 10" key="1">
    <citation type="submission" date="2024-09" db="EMBL/GenBank/DDBJ databases">
        <authorList>
            <person name="Sun Q."/>
            <person name="Mori K."/>
        </authorList>
    </citation>
    <scope>NUCLEOTIDE SEQUENCE [LARGE SCALE GENOMIC DNA]</scope>
    <source>
        <strain evidence="9 10">CCM 7759</strain>
    </source>
</reference>
<evidence type="ECO:0000256" key="7">
    <source>
        <dbReference type="RuleBase" id="RU363032"/>
    </source>
</evidence>
<feature type="transmembrane region" description="Helical" evidence="7">
    <location>
        <begin position="12"/>
        <end position="31"/>
    </location>
</feature>
<evidence type="ECO:0000256" key="2">
    <source>
        <dbReference type="ARBA" id="ARBA00022448"/>
    </source>
</evidence>
<name>A0ABV6DH91_9BACL</name>
<keyword evidence="4 7" id="KW-0812">Transmembrane</keyword>
<proteinExistence type="inferred from homology"/>
<sequence length="292" mass="32530">MNRTMRHPLTFALLLLPTLALYVIFFVYPVLQSFYYGFTSWDGVSKAAFVGLDNFSELAADPKFWKAFLNNIWLILFSCCVQVPLIVTFSLLIGGVKRWQSFYKTAVFVPSILSTAVIGILWSFIYEPQVGLLNQALQAVGLPPVYWLSDPDWAFVSILITNGWQWTGFYIVLVLAAILAIPKELNEAVAIDGASGWQKALYITVPLIRGIIMVVILLSITGAMKAADIILVMTKGGPFGSTDVMATYMINRSFQLFRYGYGAAVAVLIFVFTLLLTAVFKLLTRGGERIEY</sequence>
<feature type="transmembrane region" description="Helical" evidence="7">
    <location>
        <begin position="259"/>
        <end position="283"/>
    </location>
</feature>
<comment type="subcellular location">
    <subcellularLocation>
        <location evidence="1 7">Cell membrane</location>
        <topology evidence="1 7">Multi-pass membrane protein</topology>
    </subcellularLocation>
</comment>
<dbReference type="Proteomes" id="UP001589776">
    <property type="component" value="Unassembled WGS sequence"/>
</dbReference>
<keyword evidence="6 7" id="KW-0472">Membrane</keyword>
<accession>A0ABV6DH91</accession>
<keyword evidence="2 7" id="KW-0813">Transport</keyword>
<evidence type="ECO:0000256" key="1">
    <source>
        <dbReference type="ARBA" id="ARBA00004651"/>
    </source>
</evidence>
<feature type="transmembrane region" description="Helical" evidence="7">
    <location>
        <begin position="105"/>
        <end position="125"/>
    </location>
</feature>
<keyword evidence="5 7" id="KW-1133">Transmembrane helix</keyword>
<dbReference type="InterPro" id="IPR000515">
    <property type="entry name" value="MetI-like"/>
</dbReference>
<evidence type="ECO:0000259" key="8">
    <source>
        <dbReference type="PROSITE" id="PS50928"/>
    </source>
</evidence>
<feature type="transmembrane region" description="Helical" evidence="7">
    <location>
        <begin position="153"/>
        <end position="179"/>
    </location>
</feature>
<evidence type="ECO:0000256" key="6">
    <source>
        <dbReference type="ARBA" id="ARBA00023136"/>
    </source>
</evidence>
<dbReference type="Gene3D" id="1.10.3720.10">
    <property type="entry name" value="MetI-like"/>
    <property type="match status" value="1"/>
</dbReference>
<evidence type="ECO:0000256" key="3">
    <source>
        <dbReference type="ARBA" id="ARBA00022475"/>
    </source>
</evidence>
<evidence type="ECO:0000256" key="4">
    <source>
        <dbReference type="ARBA" id="ARBA00022692"/>
    </source>
</evidence>
<dbReference type="InterPro" id="IPR051393">
    <property type="entry name" value="ABC_transporter_permease"/>
</dbReference>
<dbReference type="Pfam" id="PF00528">
    <property type="entry name" value="BPD_transp_1"/>
    <property type="match status" value="1"/>
</dbReference>
<feature type="transmembrane region" description="Helical" evidence="7">
    <location>
        <begin position="72"/>
        <end position="93"/>
    </location>
</feature>
<dbReference type="PANTHER" id="PTHR30193">
    <property type="entry name" value="ABC TRANSPORTER PERMEASE PROTEIN"/>
    <property type="match status" value="1"/>
</dbReference>
<dbReference type="EMBL" id="JBHLWN010000025">
    <property type="protein sequence ID" value="MFC0211989.1"/>
    <property type="molecule type" value="Genomic_DNA"/>
</dbReference>
<dbReference type="PROSITE" id="PS50928">
    <property type="entry name" value="ABC_TM1"/>
    <property type="match status" value="1"/>
</dbReference>
<dbReference type="InterPro" id="IPR035906">
    <property type="entry name" value="MetI-like_sf"/>
</dbReference>
<gene>
    <name evidence="9" type="ORF">ACFFK0_05895</name>
</gene>
<feature type="transmembrane region" description="Helical" evidence="7">
    <location>
        <begin position="200"/>
        <end position="224"/>
    </location>
</feature>
<keyword evidence="10" id="KW-1185">Reference proteome</keyword>
<dbReference type="PANTHER" id="PTHR30193:SF37">
    <property type="entry name" value="INNER MEMBRANE ABC TRANSPORTER PERMEASE PROTEIN YCJO"/>
    <property type="match status" value="1"/>
</dbReference>
<keyword evidence="3" id="KW-1003">Cell membrane</keyword>
<protein>
    <submittedName>
        <fullName evidence="9">Carbohydrate ABC transporter permease</fullName>
    </submittedName>
</protein>
<feature type="domain" description="ABC transmembrane type-1" evidence="8">
    <location>
        <begin position="68"/>
        <end position="280"/>
    </location>
</feature>
<dbReference type="RefSeq" id="WP_377469039.1">
    <property type="nucleotide sequence ID" value="NZ_JBHLWN010000025.1"/>
</dbReference>
<comment type="similarity">
    <text evidence="7">Belongs to the binding-protein-dependent transport system permease family.</text>
</comment>
<evidence type="ECO:0000313" key="9">
    <source>
        <dbReference type="EMBL" id="MFC0211989.1"/>
    </source>
</evidence>
<organism evidence="9 10">
    <name type="scientific">Paenibacillus chartarius</name>
    <dbReference type="NCBI Taxonomy" id="747481"/>
    <lineage>
        <taxon>Bacteria</taxon>
        <taxon>Bacillati</taxon>
        <taxon>Bacillota</taxon>
        <taxon>Bacilli</taxon>
        <taxon>Bacillales</taxon>
        <taxon>Paenibacillaceae</taxon>
        <taxon>Paenibacillus</taxon>
    </lineage>
</organism>